<dbReference type="EMBL" id="CAMPGE010003235">
    <property type="protein sequence ID" value="CAI2362058.1"/>
    <property type="molecule type" value="Genomic_DNA"/>
</dbReference>
<reference evidence="1" key="1">
    <citation type="submission" date="2023-07" db="EMBL/GenBank/DDBJ databases">
        <authorList>
            <consortium name="AG Swart"/>
            <person name="Singh M."/>
            <person name="Singh A."/>
            <person name="Seah K."/>
            <person name="Emmerich C."/>
        </authorList>
    </citation>
    <scope>NUCLEOTIDE SEQUENCE</scope>
    <source>
        <strain evidence="1">DP1</strain>
    </source>
</reference>
<dbReference type="Proteomes" id="UP001295684">
    <property type="component" value="Unassembled WGS sequence"/>
</dbReference>
<accession>A0AAD1U530</accession>
<sequence>MGDVLYGWEGGLRRGGERGRRGWWVRMKVSGVGWGFGGWGVLGLCRGGCEGFGVGFLCGLTVDSWIVGILGW</sequence>
<proteinExistence type="predicted"/>
<comment type="caution">
    <text evidence="1">The sequence shown here is derived from an EMBL/GenBank/DDBJ whole genome shotgun (WGS) entry which is preliminary data.</text>
</comment>
<gene>
    <name evidence="1" type="ORF">ECRASSUSDP1_LOCUS3375</name>
</gene>
<keyword evidence="2" id="KW-1185">Reference proteome</keyword>
<protein>
    <submittedName>
        <fullName evidence="1">Uncharacterized protein</fullName>
    </submittedName>
</protein>
<organism evidence="1 2">
    <name type="scientific">Euplotes crassus</name>
    <dbReference type="NCBI Taxonomy" id="5936"/>
    <lineage>
        <taxon>Eukaryota</taxon>
        <taxon>Sar</taxon>
        <taxon>Alveolata</taxon>
        <taxon>Ciliophora</taxon>
        <taxon>Intramacronucleata</taxon>
        <taxon>Spirotrichea</taxon>
        <taxon>Hypotrichia</taxon>
        <taxon>Euplotida</taxon>
        <taxon>Euplotidae</taxon>
        <taxon>Moneuplotes</taxon>
    </lineage>
</organism>
<evidence type="ECO:0000313" key="2">
    <source>
        <dbReference type="Proteomes" id="UP001295684"/>
    </source>
</evidence>
<evidence type="ECO:0000313" key="1">
    <source>
        <dbReference type="EMBL" id="CAI2362058.1"/>
    </source>
</evidence>
<dbReference type="AlphaFoldDB" id="A0AAD1U530"/>
<name>A0AAD1U530_EUPCR</name>